<name>A0A5C3R002_9AGAR</name>
<dbReference type="GO" id="GO:0043565">
    <property type="term" value="F:sequence-specific DNA binding"/>
    <property type="evidence" value="ECO:0007669"/>
    <property type="project" value="InterPro"/>
</dbReference>
<keyword evidence="2 6" id="KW-0863">Zinc-finger</keyword>
<evidence type="ECO:0000256" key="4">
    <source>
        <dbReference type="ARBA" id="ARBA00023015"/>
    </source>
</evidence>
<evidence type="ECO:0000256" key="6">
    <source>
        <dbReference type="PROSITE-ProRule" id="PRU00094"/>
    </source>
</evidence>
<keyword evidence="10" id="KW-1185">Reference proteome</keyword>
<feature type="compositionally biased region" description="Low complexity" evidence="7">
    <location>
        <begin position="645"/>
        <end position="654"/>
    </location>
</feature>
<protein>
    <recommendedName>
        <fullName evidence="8">GATA-type domain-containing protein</fullName>
    </recommendedName>
</protein>
<feature type="domain" description="GATA-type" evidence="8">
    <location>
        <begin position="481"/>
        <end position="510"/>
    </location>
</feature>
<evidence type="ECO:0000313" key="9">
    <source>
        <dbReference type="EMBL" id="TFL03974.1"/>
    </source>
</evidence>
<keyword evidence="5" id="KW-0804">Transcription</keyword>
<feature type="compositionally biased region" description="Basic residues" evidence="7">
    <location>
        <begin position="624"/>
        <end position="636"/>
    </location>
</feature>
<dbReference type="PANTHER" id="PTHR47172:SF24">
    <property type="entry name" value="GATA ZINC FINGER DOMAIN-CONTAINING PROTEIN 14-RELATED"/>
    <property type="match status" value="1"/>
</dbReference>
<feature type="region of interest" description="Disordered" evidence="7">
    <location>
        <begin position="694"/>
        <end position="791"/>
    </location>
</feature>
<dbReference type="Proteomes" id="UP000305067">
    <property type="component" value="Unassembled WGS sequence"/>
</dbReference>
<dbReference type="EMBL" id="ML178819">
    <property type="protein sequence ID" value="TFL03974.1"/>
    <property type="molecule type" value="Genomic_DNA"/>
</dbReference>
<dbReference type="OrthoDB" id="2162994at2759"/>
<dbReference type="PROSITE" id="PS50114">
    <property type="entry name" value="GATA_ZN_FINGER_2"/>
    <property type="match status" value="1"/>
</dbReference>
<evidence type="ECO:0000259" key="8">
    <source>
        <dbReference type="PROSITE" id="PS50114"/>
    </source>
</evidence>
<evidence type="ECO:0000313" key="10">
    <source>
        <dbReference type="Proteomes" id="UP000305067"/>
    </source>
</evidence>
<proteinExistence type="predicted"/>
<dbReference type="STRING" id="1884261.A0A5C3R002"/>
<evidence type="ECO:0000256" key="1">
    <source>
        <dbReference type="ARBA" id="ARBA00022723"/>
    </source>
</evidence>
<dbReference type="CDD" id="cd00202">
    <property type="entry name" value="ZnF_GATA"/>
    <property type="match status" value="1"/>
</dbReference>
<dbReference type="SMART" id="SM00401">
    <property type="entry name" value="ZnF_GATA"/>
    <property type="match status" value="1"/>
</dbReference>
<evidence type="ECO:0000256" key="3">
    <source>
        <dbReference type="ARBA" id="ARBA00022833"/>
    </source>
</evidence>
<gene>
    <name evidence="9" type="ORF">BDV98DRAFT_563343</name>
</gene>
<dbReference type="InterPro" id="IPR013088">
    <property type="entry name" value="Znf_NHR/GATA"/>
</dbReference>
<organism evidence="9 10">
    <name type="scientific">Pterulicium gracile</name>
    <dbReference type="NCBI Taxonomy" id="1884261"/>
    <lineage>
        <taxon>Eukaryota</taxon>
        <taxon>Fungi</taxon>
        <taxon>Dikarya</taxon>
        <taxon>Basidiomycota</taxon>
        <taxon>Agaricomycotina</taxon>
        <taxon>Agaricomycetes</taxon>
        <taxon>Agaricomycetidae</taxon>
        <taxon>Agaricales</taxon>
        <taxon>Pleurotineae</taxon>
        <taxon>Pterulaceae</taxon>
        <taxon>Pterulicium</taxon>
    </lineage>
</organism>
<dbReference type="SUPFAM" id="SSF57716">
    <property type="entry name" value="Glucocorticoid receptor-like (DNA-binding domain)"/>
    <property type="match status" value="1"/>
</dbReference>
<feature type="compositionally biased region" description="Low complexity" evidence="7">
    <location>
        <begin position="553"/>
        <end position="587"/>
    </location>
</feature>
<keyword evidence="1" id="KW-0479">Metal-binding</keyword>
<dbReference type="AlphaFoldDB" id="A0A5C3R002"/>
<feature type="compositionally biased region" description="Low complexity" evidence="7">
    <location>
        <begin position="603"/>
        <end position="618"/>
    </location>
</feature>
<sequence length="791" mass="84033">MNTAPGNEQLPVGFHLSHYVGSNAQHNSYNSSMPPLPKVGQTRCYWALLSETLEFIYLDPVLSDHCEDQAELLIGRGLLDFVHPDERASAKHDLGSVLQSRTLHGSVTRVRFSRLSSIRRQLGHSGAPFNWPDAEKVALDSNYMAVDIVINWAAEGLVLCFIHAIVDLNPTNDNDPSSKSGWTNWCGTPYMAPEQLGLLYARLNKRVAHPREHTRMFQILANQAGRCLLVSWPGDRPGEHIGSADFARLGADVQIGGQSDSGTGPAAHANEAKTNCTRRYKAYQELRPASGVHVESIFIPHGSVIFACHKIDQSQHTESSSSAPPMAAQVGGYPPTGSAYPHQPYYDPGSQYPQHHSQSIQNVVNNYMQGIPGYATAGQWTQNARSGSHPPGQAQAPWSPDTIPSGYNTQQSHSQSQHSMYAGAIDGPGGAEGGANAVPPPRRRTSADMGKDGAGEYPASGSGGGAVKGAHNNRPAGIVMCSSCKTTNSPEWRKGPSGKKELCNACGLRYARSRAKKDKERNVNHPGRKRKDKATNAAAVMAGPGGVTKRESSTAPSTPASASSPTSLSFPGSAISAPSPSLPSSLRRGPEDHGSASGHHHSPGPFFSGSSTASASPSNESFGHHPHSHSHGHHHGYPYPPASPSPSVGSVGSSNLSFVHYSPQHHLHHDEDGMYPSASAGSAGMMSGPGGMYGGHHGYHQSSPLAAMPPVMVPHPHDQHSMNQQHQQHSHPHQALHHLPPLHGHPESPTSSSLTGRGGLATPASYERERENGPKGNATSRGNKSKTAAGS</sequence>
<dbReference type="GO" id="GO:0008270">
    <property type="term" value="F:zinc ion binding"/>
    <property type="evidence" value="ECO:0007669"/>
    <property type="project" value="UniProtKB-KW"/>
</dbReference>
<keyword evidence="4" id="KW-0805">Transcription regulation</keyword>
<evidence type="ECO:0000256" key="2">
    <source>
        <dbReference type="ARBA" id="ARBA00022771"/>
    </source>
</evidence>
<dbReference type="PROSITE" id="PS00344">
    <property type="entry name" value="GATA_ZN_FINGER_1"/>
    <property type="match status" value="1"/>
</dbReference>
<feature type="compositionally biased region" description="Polar residues" evidence="7">
    <location>
        <begin position="777"/>
        <end position="791"/>
    </location>
</feature>
<dbReference type="PANTHER" id="PTHR47172">
    <property type="entry name" value="OS01G0976800 PROTEIN"/>
    <property type="match status" value="1"/>
</dbReference>
<dbReference type="GO" id="GO:0006355">
    <property type="term" value="P:regulation of DNA-templated transcription"/>
    <property type="evidence" value="ECO:0007669"/>
    <property type="project" value="InterPro"/>
</dbReference>
<accession>A0A5C3R002</accession>
<dbReference type="Gene3D" id="3.30.50.10">
    <property type="entry name" value="Erythroid Transcription Factor GATA-1, subunit A"/>
    <property type="match status" value="1"/>
</dbReference>
<evidence type="ECO:0000256" key="7">
    <source>
        <dbReference type="SAM" id="MobiDB-lite"/>
    </source>
</evidence>
<evidence type="ECO:0000256" key="5">
    <source>
        <dbReference type="ARBA" id="ARBA00023163"/>
    </source>
</evidence>
<feature type="region of interest" description="Disordered" evidence="7">
    <location>
        <begin position="514"/>
        <end position="657"/>
    </location>
</feature>
<feature type="region of interest" description="Disordered" evidence="7">
    <location>
        <begin position="315"/>
        <end position="356"/>
    </location>
</feature>
<reference evidence="9 10" key="1">
    <citation type="journal article" date="2019" name="Nat. Ecol. Evol.">
        <title>Megaphylogeny resolves global patterns of mushroom evolution.</title>
        <authorList>
            <person name="Varga T."/>
            <person name="Krizsan K."/>
            <person name="Foldi C."/>
            <person name="Dima B."/>
            <person name="Sanchez-Garcia M."/>
            <person name="Sanchez-Ramirez S."/>
            <person name="Szollosi G.J."/>
            <person name="Szarkandi J.G."/>
            <person name="Papp V."/>
            <person name="Albert L."/>
            <person name="Andreopoulos W."/>
            <person name="Angelini C."/>
            <person name="Antonin V."/>
            <person name="Barry K.W."/>
            <person name="Bougher N.L."/>
            <person name="Buchanan P."/>
            <person name="Buyck B."/>
            <person name="Bense V."/>
            <person name="Catcheside P."/>
            <person name="Chovatia M."/>
            <person name="Cooper J."/>
            <person name="Damon W."/>
            <person name="Desjardin D."/>
            <person name="Finy P."/>
            <person name="Geml J."/>
            <person name="Haridas S."/>
            <person name="Hughes K."/>
            <person name="Justo A."/>
            <person name="Karasinski D."/>
            <person name="Kautmanova I."/>
            <person name="Kiss B."/>
            <person name="Kocsube S."/>
            <person name="Kotiranta H."/>
            <person name="LaButti K.M."/>
            <person name="Lechner B.E."/>
            <person name="Liimatainen K."/>
            <person name="Lipzen A."/>
            <person name="Lukacs Z."/>
            <person name="Mihaltcheva S."/>
            <person name="Morgado L.N."/>
            <person name="Niskanen T."/>
            <person name="Noordeloos M.E."/>
            <person name="Ohm R.A."/>
            <person name="Ortiz-Santana B."/>
            <person name="Ovrebo C."/>
            <person name="Racz N."/>
            <person name="Riley R."/>
            <person name="Savchenko A."/>
            <person name="Shiryaev A."/>
            <person name="Soop K."/>
            <person name="Spirin V."/>
            <person name="Szebenyi C."/>
            <person name="Tomsovsky M."/>
            <person name="Tulloss R.E."/>
            <person name="Uehling J."/>
            <person name="Grigoriev I.V."/>
            <person name="Vagvolgyi C."/>
            <person name="Papp T."/>
            <person name="Martin F.M."/>
            <person name="Miettinen O."/>
            <person name="Hibbett D.S."/>
            <person name="Nagy L.G."/>
        </authorList>
    </citation>
    <scope>NUCLEOTIDE SEQUENCE [LARGE SCALE GENOMIC DNA]</scope>
    <source>
        <strain evidence="9 10">CBS 309.79</strain>
    </source>
</reference>
<dbReference type="InterPro" id="IPR000679">
    <property type="entry name" value="Znf_GATA"/>
</dbReference>
<feature type="compositionally biased region" description="Low complexity" evidence="7">
    <location>
        <begin position="410"/>
        <end position="425"/>
    </location>
</feature>
<dbReference type="Pfam" id="PF00320">
    <property type="entry name" value="GATA"/>
    <property type="match status" value="1"/>
</dbReference>
<feature type="compositionally biased region" description="Basic and acidic residues" evidence="7">
    <location>
        <begin position="445"/>
        <end position="454"/>
    </location>
</feature>
<feature type="region of interest" description="Disordered" evidence="7">
    <location>
        <begin position="381"/>
        <end position="471"/>
    </location>
</feature>
<keyword evidence="3" id="KW-0862">Zinc</keyword>